<evidence type="ECO:0000256" key="1">
    <source>
        <dbReference type="ARBA" id="ARBA00007905"/>
    </source>
</evidence>
<evidence type="ECO:0000313" key="10">
    <source>
        <dbReference type="Proteomes" id="UP001108027"/>
    </source>
</evidence>
<dbReference type="InterPro" id="IPR020471">
    <property type="entry name" value="AKR"/>
</dbReference>
<dbReference type="GO" id="GO:0051596">
    <property type="term" value="P:methylglyoxal catabolic process"/>
    <property type="evidence" value="ECO:0007669"/>
    <property type="project" value="TreeGrafter"/>
</dbReference>
<dbReference type="NCBIfam" id="NF008377">
    <property type="entry name" value="PRK11172.1"/>
    <property type="match status" value="1"/>
</dbReference>
<proteinExistence type="inferred from homology"/>
<dbReference type="PROSITE" id="PS00062">
    <property type="entry name" value="ALDOKETO_REDUCTASE_2"/>
    <property type="match status" value="1"/>
</dbReference>
<dbReference type="SUPFAM" id="SSF51430">
    <property type="entry name" value="NAD(P)-linked oxidoreductase"/>
    <property type="match status" value="1"/>
</dbReference>
<dbReference type="FunFam" id="3.20.20.100:FF:000002">
    <property type="entry name" value="2,5-diketo-D-gluconic acid reductase A"/>
    <property type="match status" value="1"/>
</dbReference>
<evidence type="ECO:0000256" key="6">
    <source>
        <dbReference type="PIRSR" id="PIRSR000097-2"/>
    </source>
</evidence>
<keyword evidence="10" id="KW-1185">Reference proteome</keyword>
<feature type="domain" description="NADP-dependent oxidoreductase" evidence="8">
    <location>
        <begin position="9"/>
        <end position="254"/>
    </location>
</feature>
<keyword evidence="2" id="KW-0521">NADP</keyword>
<accession>A0A9Q3YR44</accession>
<evidence type="ECO:0000313" key="9">
    <source>
        <dbReference type="EMBL" id="MCC4310470.1"/>
    </source>
</evidence>
<reference evidence="9" key="1">
    <citation type="submission" date="2021-10" db="EMBL/GenBank/DDBJ databases">
        <title>The diversity and Nitrogen Metabolism of Culturable Nitrate-Utilizing Bacteria Within the Oxygen Minimum Zone of the Changjiang (Yangtze River)Estuary.</title>
        <authorList>
            <person name="Zhang D."/>
            <person name="Zheng J."/>
            <person name="Liu S."/>
            <person name="He W."/>
        </authorList>
    </citation>
    <scope>NUCLEOTIDE SEQUENCE</scope>
    <source>
        <strain evidence="9">FXH-223</strain>
    </source>
</reference>
<keyword evidence="3 9" id="KW-0560">Oxidoreductase</keyword>
<feature type="active site" description="Proton donor" evidence="5">
    <location>
        <position position="42"/>
    </location>
</feature>
<evidence type="ECO:0000256" key="3">
    <source>
        <dbReference type="ARBA" id="ARBA00023002"/>
    </source>
</evidence>
<dbReference type="PANTHER" id="PTHR43827">
    <property type="entry name" value="2,5-DIKETO-D-GLUCONIC ACID REDUCTASE"/>
    <property type="match status" value="1"/>
</dbReference>
<gene>
    <name evidence="9" type="primary">dkgB</name>
    <name evidence="9" type="ORF">LL252_18040</name>
</gene>
<dbReference type="AlphaFoldDB" id="A0A9Q3YR44"/>
<feature type="binding site" evidence="6">
    <location>
        <position position="100"/>
    </location>
    <ligand>
        <name>substrate</name>
    </ligand>
</feature>
<evidence type="ECO:0000256" key="5">
    <source>
        <dbReference type="PIRSR" id="PIRSR000097-1"/>
    </source>
</evidence>
<dbReference type="InterPro" id="IPR023210">
    <property type="entry name" value="NADP_OxRdtase_dom"/>
</dbReference>
<comment type="similarity">
    <text evidence="1">Belongs to the aldo/keto reductase family.</text>
</comment>
<dbReference type="InterPro" id="IPR018170">
    <property type="entry name" value="Aldo/ket_reductase_CS"/>
</dbReference>
<sequence length="269" mass="29760">MAKANIPALGLGTFRLKGEELMGSIHTALDLGYRHIDTAQMYDNEETVGAALDAHDVPRDEVFLTTKIWHDRLRHDDLLKSLQQSVNRLRTDAVDLALIHWPSPDDEVPMDEYIGALAEAKERGLARHVGVSNFTVAQLEKALSVPGGEHIVTNQIEVHPFLTNRKVVDAVKRANLTVTAYMPLAVGKVMKDDTLKRLAGKYDVTPAQLVLAWLHQKDIVVIPSSTQEAHLKANKAALDLTLDDDDIATIESLDRGERIADPDFAPAWD</sequence>
<protein>
    <submittedName>
        <fullName evidence="9">2,5-didehydrogluconate reductase DkgB</fullName>
        <ecNumber evidence="9">1.1.1.346</ecNumber>
    </submittedName>
</protein>
<dbReference type="PRINTS" id="PR00069">
    <property type="entry name" value="ALDKETRDTASE"/>
</dbReference>
<dbReference type="PANTHER" id="PTHR43827:SF3">
    <property type="entry name" value="NADP-DEPENDENT OXIDOREDUCTASE DOMAIN-CONTAINING PROTEIN"/>
    <property type="match status" value="1"/>
</dbReference>
<comment type="catalytic activity">
    <reaction evidence="4">
        <text>hydroxyacetone + NADP(+) = methylglyoxal + NADPH + H(+)</text>
        <dbReference type="Rhea" id="RHEA:27986"/>
        <dbReference type="ChEBI" id="CHEBI:15378"/>
        <dbReference type="ChEBI" id="CHEBI:17158"/>
        <dbReference type="ChEBI" id="CHEBI:27957"/>
        <dbReference type="ChEBI" id="CHEBI:57783"/>
        <dbReference type="ChEBI" id="CHEBI:58349"/>
    </reaction>
</comment>
<dbReference type="PIRSF" id="PIRSF000097">
    <property type="entry name" value="AKR"/>
    <property type="match status" value="1"/>
</dbReference>
<feature type="site" description="Lowers pKa of active site Tyr" evidence="7">
    <location>
        <position position="67"/>
    </location>
</feature>
<evidence type="ECO:0000256" key="4">
    <source>
        <dbReference type="ARBA" id="ARBA00049445"/>
    </source>
</evidence>
<organism evidence="9 10">
    <name type="scientific">Alloalcanivorax marinus</name>
    <dbReference type="NCBI Taxonomy" id="1177169"/>
    <lineage>
        <taxon>Bacteria</taxon>
        <taxon>Pseudomonadati</taxon>
        <taxon>Pseudomonadota</taxon>
        <taxon>Gammaproteobacteria</taxon>
        <taxon>Oceanospirillales</taxon>
        <taxon>Alcanivoracaceae</taxon>
        <taxon>Alloalcanivorax</taxon>
    </lineage>
</organism>
<dbReference type="RefSeq" id="WP_228235160.1">
    <property type="nucleotide sequence ID" value="NZ_JAJGNA010000040.1"/>
</dbReference>
<comment type="caution">
    <text evidence="9">The sequence shown here is derived from an EMBL/GenBank/DDBJ whole genome shotgun (WGS) entry which is preliminary data.</text>
</comment>
<dbReference type="EC" id="1.1.1.346" evidence="9"/>
<evidence type="ECO:0000256" key="2">
    <source>
        <dbReference type="ARBA" id="ARBA00022857"/>
    </source>
</evidence>
<dbReference type="Pfam" id="PF00248">
    <property type="entry name" value="Aldo_ket_red"/>
    <property type="match status" value="1"/>
</dbReference>
<evidence type="ECO:0000259" key="8">
    <source>
        <dbReference type="Pfam" id="PF00248"/>
    </source>
</evidence>
<dbReference type="PROSITE" id="PS00798">
    <property type="entry name" value="ALDOKETO_REDUCTASE_1"/>
    <property type="match status" value="1"/>
</dbReference>
<evidence type="ECO:0000256" key="7">
    <source>
        <dbReference type="PIRSR" id="PIRSR000097-3"/>
    </source>
</evidence>
<dbReference type="InterPro" id="IPR036812">
    <property type="entry name" value="NAD(P)_OxRdtase_dom_sf"/>
</dbReference>
<dbReference type="GO" id="GO:1990002">
    <property type="term" value="F:methylglyoxal reductase (NADPH) (acetol producing) activity"/>
    <property type="evidence" value="ECO:0007669"/>
    <property type="project" value="TreeGrafter"/>
</dbReference>
<dbReference type="Gene3D" id="3.20.20.100">
    <property type="entry name" value="NADP-dependent oxidoreductase domain"/>
    <property type="match status" value="1"/>
</dbReference>
<name>A0A9Q3YR44_9GAMM</name>
<dbReference type="EMBL" id="JAJGNA010000040">
    <property type="protein sequence ID" value="MCC4310470.1"/>
    <property type="molecule type" value="Genomic_DNA"/>
</dbReference>
<dbReference type="Proteomes" id="UP001108027">
    <property type="component" value="Unassembled WGS sequence"/>
</dbReference>